<dbReference type="Pfam" id="PF17919">
    <property type="entry name" value="RT_RNaseH_2"/>
    <property type="match status" value="1"/>
</dbReference>
<protein>
    <recommendedName>
        <fullName evidence="1">Reverse transcriptase/retrotransposon-derived protein RNase H-like domain-containing protein</fullName>
    </recommendedName>
</protein>
<dbReference type="AlphaFoldDB" id="A0A9Q3BLR0"/>
<sequence>MYEMTEERVKEYKELKNSLTNAPFILIPNFKLPFKLYIDSCGEGLDSSLHQTQIINHKPVKGPICFTSRQIKPAEARHMLRWQIAIQEYRENMTIAHKSCNIHKDEDGLSRWALENMPENPAWVSQEEHHIEGISVTDIGIKFFN</sequence>
<dbReference type="SUPFAM" id="SSF56672">
    <property type="entry name" value="DNA/RNA polymerases"/>
    <property type="match status" value="1"/>
</dbReference>
<reference evidence="2" key="1">
    <citation type="submission" date="2021-03" db="EMBL/GenBank/DDBJ databases">
        <title>Draft genome sequence of rust myrtle Austropuccinia psidii MF-1, a brazilian biotype.</title>
        <authorList>
            <person name="Quecine M.C."/>
            <person name="Pachon D.M.R."/>
            <person name="Bonatelli M.L."/>
            <person name="Correr F.H."/>
            <person name="Franceschini L.M."/>
            <person name="Leite T.F."/>
            <person name="Margarido G.R.A."/>
            <person name="Almeida C.A."/>
            <person name="Ferrarezi J.A."/>
            <person name="Labate C.A."/>
        </authorList>
    </citation>
    <scope>NUCLEOTIDE SEQUENCE</scope>
    <source>
        <strain evidence="2">MF-1</strain>
    </source>
</reference>
<evidence type="ECO:0000259" key="1">
    <source>
        <dbReference type="Pfam" id="PF17919"/>
    </source>
</evidence>
<keyword evidence="3" id="KW-1185">Reference proteome</keyword>
<comment type="caution">
    <text evidence="2">The sequence shown here is derived from an EMBL/GenBank/DDBJ whole genome shotgun (WGS) entry which is preliminary data.</text>
</comment>
<feature type="domain" description="Reverse transcriptase/retrotransposon-derived protein RNase H-like" evidence="1">
    <location>
        <begin position="4"/>
        <end position="77"/>
    </location>
</feature>
<dbReference type="Proteomes" id="UP000765509">
    <property type="component" value="Unassembled WGS sequence"/>
</dbReference>
<proteinExistence type="predicted"/>
<evidence type="ECO:0000313" key="2">
    <source>
        <dbReference type="EMBL" id="MBW0467632.1"/>
    </source>
</evidence>
<accession>A0A9Q3BLR0</accession>
<dbReference type="EMBL" id="AVOT02001636">
    <property type="protein sequence ID" value="MBW0467632.1"/>
    <property type="molecule type" value="Genomic_DNA"/>
</dbReference>
<dbReference type="InterPro" id="IPR041577">
    <property type="entry name" value="RT_RNaseH_2"/>
</dbReference>
<gene>
    <name evidence="2" type="ORF">O181_007347</name>
</gene>
<organism evidence="2 3">
    <name type="scientific">Austropuccinia psidii MF-1</name>
    <dbReference type="NCBI Taxonomy" id="1389203"/>
    <lineage>
        <taxon>Eukaryota</taxon>
        <taxon>Fungi</taxon>
        <taxon>Dikarya</taxon>
        <taxon>Basidiomycota</taxon>
        <taxon>Pucciniomycotina</taxon>
        <taxon>Pucciniomycetes</taxon>
        <taxon>Pucciniales</taxon>
        <taxon>Sphaerophragmiaceae</taxon>
        <taxon>Austropuccinia</taxon>
    </lineage>
</organism>
<evidence type="ECO:0000313" key="3">
    <source>
        <dbReference type="Proteomes" id="UP000765509"/>
    </source>
</evidence>
<dbReference type="InterPro" id="IPR043502">
    <property type="entry name" value="DNA/RNA_pol_sf"/>
</dbReference>
<name>A0A9Q3BLR0_9BASI</name>